<dbReference type="Gene3D" id="1.20.1280.50">
    <property type="match status" value="1"/>
</dbReference>
<dbReference type="InterPro" id="IPR019775">
    <property type="entry name" value="WD40_repeat_CS"/>
</dbReference>
<dbReference type="Proteomes" id="UP001163823">
    <property type="component" value="Chromosome 8"/>
</dbReference>
<evidence type="ECO:0000256" key="1">
    <source>
        <dbReference type="SAM" id="MobiDB-lite"/>
    </source>
</evidence>
<dbReference type="PANTHER" id="PTHR19855:SF31">
    <property type="entry name" value="TRANSCRIPTIONAL REGULATOR STERILE APETALA"/>
    <property type="match status" value="1"/>
</dbReference>
<dbReference type="SUPFAM" id="SSF50978">
    <property type="entry name" value="WD40 repeat-like"/>
    <property type="match status" value="1"/>
</dbReference>
<dbReference type="InterPro" id="IPR036047">
    <property type="entry name" value="F-box-like_dom_sf"/>
</dbReference>
<feature type="region of interest" description="Disordered" evidence="1">
    <location>
        <begin position="1"/>
        <end position="46"/>
    </location>
</feature>
<evidence type="ECO:0000313" key="3">
    <source>
        <dbReference type="Proteomes" id="UP001163823"/>
    </source>
</evidence>
<keyword evidence="3" id="KW-1185">Reference proteome</keyword>
<dbReference type="InterPro" id="IPR036322">
    <property type="entry name" value="WD40_repeat_dom_sf"/>
</dbReference>
<dbReference type="KEGG" id="qsa:O6P43_020721"/>
<dbReference type="PANTHER" id="PTHR19855">
    <property type="entry name" value="WD40 REPEAT PROTEIN 12, 37"/>
    <property type="match status" value="1"/>
</dbReference>
<dbReference type="SUPFAM" id="SSF81383">
    <property type="entry name" value="F-box domain"/>
    <property type="match status" value="1"/>
</dbReference>
<dbReference type="EMBL" id="JARAOO010000008">
    <property type="protein sequence ID" value="KAJ7960251.1"/>
    <property type="molecule type" value="Genomic_DNA"/>
</dbReference>
<dbReference type="InterPro" id="IPR015943">
    <property type="entry name" value="WD40/YVTN_repeat-like_dom_sf"/>
</dbReference>
<feature type="compositionally biased region" description="Low complexity" evidence="1">
    <location>
        <begin position="1"/>
        <end position="16"/>
    </location>
</feature>
<comment type="caution">
    <text evidence="2">The sequence shown here is derived from an EMBL/GenBank/DDBJ whole genome shotgun (WGS) entry which is preliminary data.</text>
</comment>
<protein>
    <submittedName>
        <fullName evidence="2">Transcriptional regulator STERILE APETALA</fullName>
    </submittedName>
</protein>
<accession>A0AAD7PLJ8</accession>
<dbReference type="AlphaFoldDB" id="A0AAD7PLJ8"/>
<name>A0AAD7PLJ8_QUISA</name>
<sequence>MSYSNSSSSSSSSSQDGNGGNDGAGPSSSSISRRGYFEGPSSSSSASRTRLDVLMNEVLPEPFLEALAAQVAIDASLSIGRLAAAPALANVFQVCSTWRAVSRSDLLWHRLTRRIWRRTHLLRDTWNDEYIYWHRTAINFRTRRSTYTNLRFDSYGVDNDPDTLVCRCLTLSDLHLACGFADGTVRLFSLDTHLHVNTFQTYHFTQLGRFSRAVSGIVMTNSRLVFGTVDGDIYVAMLNGPPAHPRRACTGDVVTNGALVDFTGCGRWWVGLFAGVPGRTFHIWDAHTEECIFVGGTLTDPEAIMGWHMLTGLTEFLGRVRVLSRESAVACTSLRFIAFDLRNQGLVLREEESRRGLIVTSLDVSSEAYILTDARGVATVRRVGTFEEICRFTLRGASQRRVIGCINLGYTLMCAGGVISVWEVEHGEYLYSLRERIDEVNAMVTNDRHVAISCSDTTIHLWDFGAQ</sequence>
<gene>
    <name evidence="2" type="ORF">O6P43_020721</name>
</gene>
<proteinExistence type="predicted"/>
<evidence type="ECO:0000313" key="2">
    <source>
        <dbReference type="EMBL" id="KAJ7960251.1"/>
    </source>
</evidence>
<dbReference type="Gene3D" id="2.130.10.10">
    <property type="entry name" value="YVTN repeat-like/Quinoprotein amine dehydrogenase"/>
    <property type="match status" value="1"/>
</dbReference>
<organism evidence="2 3">
    <name type="scientific">Quillaja saponaria</name>
    <name type="common">Soap bark tree</name>
    <dbReference type="NCBI Taxonomy" id="32244"/>
    <lineage>
        <taxon>Eukaryota</taxon>
        <taxon>Viridiplantae</taxon>
        <taxon>Streptophyta</taxon>
        <taxon>Embryophyta</taxon>
        <taxon>Tracheophyta</taxon>
        <taxon>Spermatophyta</taxon>
        <taxon>Magnoliopsida</taxon>
        <taxon>eudicotyledons</taxon>
        <taxon>Gunneridae</taxon>
        <taxon>Pentapetalae</taxon>
        <taxon>rosids</taxon>
        <taxon>fabids</taxon>
        <taxon>Fabales</taxon>
        <taxon>Quillajaceae</taxon>
        <taxon>Quillaja</taxon>
    </lineage>
</organism>
<reference evidence="2" key="1">
    <citation type="journal article" date="2023" name="Science">
        <title>Elucidation of the pathway for biosynthesis of saponin adjuvants from the soapbark tree.</title>
        <authorList>
            <person name="Reed J."/>
            <person name="Orme A."/>
            <person name="El-Demerdash A."/>
            <person name="Owen C."/>
            <person name="Martin L.B.B."/>
            <person name="Misra R.C."/>
            <person name="Kikuchi S."/>
            <person name="Rejzek M."/>
            <person name="Martin A.C."/>
            <person name="Harkess A."/>
            <person name="Leebens-Mack J."/>
            <person name="Louveau T."/>
            <person name="Stephenson M.J."/>
            <person name="Osbourn A."/>
        </authorList>
    </citation>
    <scope>NUCLEOTIDE SEQUENCE</scope>
    <source>
        <strain evidence="2">S10</strain>
    </source>
</reference>
<dbReference type="PROSITE" id="PS00678">
    <property type="entry name" value="WD_REPEATS_1"/>
    <property type="match status" value="1"/>
</dbReference>